<keyword evidence="13" id="KW-1185">Reference proteome</keyword>
<keyword evidence="6 11" id="KW-0812">Transmembrane</keyword>
<evidence type="ECO:0000313" key="13">
    <source>
        <dbReference type="Proteomes" id="UP000788993"/>
    </source>
</evidence>
<proteinExistence type="inferred from homology"/>
<evidence type="ECO:0000256" key="5">
    <source>
        <dbReference type="ARBA" id="ARBA00022502"/>
    </source>
</evidence>
<feature type="transmembrane region" description="Helical" evidence="11">
    <location>
        <begin position="57"/>
        <end position="76"/>
    </location>
</feature>
<comment type="similarity">
    <text evidence="3">Belongs to the PIGF family.</text>
</comment>
<dbReference type="InterPro" id="IPR009580">
    <property type="entry name" value="GPI_biosynthesis_protein_Pig-F"/>
</dbReference>
<evidence type="ECO:0000256" key="10">
    <source>
        <dbReference type="SAM" id="MobiDB-lite"/>
    </source>
</evidence>
<evidence type="ECO:0000256" key="7">
    <source>
        <dbReference type="ARBA" id="ARBA00022824"/>
    </source>
</evidence>
<keyword evidence="9 11" id="KW-0472">Membrane</keyword>
<evidence type="ECO:0000256" key="4">
    <source>
        <dbReference type="ARBA" id="ARBA00020927"/>
    </source>
</evidence>
<evidence type="ECO:0000256" key="3">
    <source>
        <dbReference type="ARBA" id="ARBA00007978"/>
    </source>
</evidence>
<feature type="transmembrane region" description="Helical" evidence="11">
    <location>
        <begin position="206"/>
        <end position="225"/>
    </location>
</feature>
<evidence type="ECO:0000256" key="9">
    <source>
        <dbReference type="ARBA" id="ARBA00023136"/>
    </source>
</evidence>
<dbReference type="Pfam" id="PF06699">
    <property type="entry name" value="PIG-F"/>
    <property type="match status" value="1"/>
</dbReference>
<dbReference type="GO" id="GO:0006506">
    <property type="term" value="P:GPI anchor biosynthetic process"/>
    <property type="evidence" value="ECO:0007669"/>
    <property type="project" value="UniProtKB-KW"/>
</dbReference>
<evidence type="ECO:0000256" key="11">
    <source>
        <dbReference type="SAM" id="Phobius"/>
    </source>
</evidence>
<gene>
    <name evidence="12" type="ORF">OGATHE_000143</name>
</gene>
<comment type="subcellular location">
    <subcellularLocation>
        <location evidence="1">Endoplasmic reticulum membrane</location>
        <topology evidence="1">Multi-pass membrane protein</topology>
    </subcellularLocation>
</comment>
<reference evidence="12" key="2">
    <citation type="submission" date="2021-01" db="EMBL/GenBank/DDBJ databases">
        <authorList>
            <person name="Schikora-Tamarit M.A."/>
        </authorList>
    </citation>
    <scope>NUCLEOTIDE SEQUENCE</scope>
    <source>
        <strain evidence="12">NCAIM Y.01608</strain>
    </source>
</reference>
<keyword evidence="7" id="KW-0256">Endoplasmic reticulum</keyword>
<sequence>MSARPKKVKKTVSFSRNSPSFSDRNPSTEPGSPVAESGFDLADDEPQMQELPKPSPAFLLLPFHSLAIVYALFYHFNISSKVISALHSSTLAVLALQFGFGLITLTTIKNKKRAKKHRGPNGGELMYLIISSLISVFATVPIFLCLLVFGAPIGSLTEETAFLALHLSFLTVFPLLLVYKFTDPDARDTWIRLLTFQVPAFYRNQIYLQAMGALAGCWFGVFPIPLDWDRDWQQWPITLLAGAYVGSFAGSLIGYLYSIFE</sequence>
<organism evidence="12 13">
    <name type="scientific">Ogataea polymorpha</name>
    <dbReference type="NCBI Taxonomy" id="460523"/>
    <lineage>
        <taxon>Eukaryota</taxon>
        <taxon>Fungi</taxon>
        <taxon>Dikarya</taxon>
        <taxon>Ascomycota</taxon>
        <taxon>Saccharomycotina</taxon>
        <taxon>Pichiomycetes</taxon>
        <taxon>Pichiales</taxon>
        <taxon>Pichiaceae</taxon>
        <taxon>Ogataea</taxon>
    </lineage>
</organism>
<keyword evidence="5" id="KW-0337">GPI-anchor biosynthesis</keyword>
<feature type="transmembrane region" description="Helical" evidence="11">
    <location>
        <begin position="161"/>
        <end position="179"/>
    </location>
</feature>
<feature type="transmembrane region" description="Helical" evidence="11">
    <location>
        <begin position="237"/>
        <end position="260"/>
    </location>
</feature>
<feature type="transmembrane region" description="Helical" evidence="11">
    <location>
        <begin position="82"/>
        <end position="105"/>
    </location>
</feature>
<evidence type="ECO:0000256" key="6">
    <source>
        <dbReference type="ARBA" id="ARBA00022692"/>
    </source>
</evidence>
<feature type="compositionally biased region" description="Basic residues" evidence="10">
    <location>
        <begin position="1"/>
        <end position="10"/>
    </location>
</feature>
<feature type="region of interest" description="Disordered" evidence="10">
    <location>
        <begin position="1"/>
        <end position="39"/>
    </location>
</feature>
<reference evidence="12" key="1">
    <citation type="journal article" date="2021" name="Open Biol.">
        <title>Shared evolutionary footprints suggest mitochondrial oxidative damage underlies multiple complex I losses in fungi.</title>
        <authorList>
            <person name="Schikora-Tamarit M.A."/>
            <person name="Marcet-Houben M."/>
            <person name="Nosek J."/>
            <person name="Gabaldon T."/>
        </authorList>
    </citation>
    <scope>NUCLEOTIDE SEQUENCE</scope>
    <source>
        <strain evidence="12">NCAIM Y.01608</strain>
    </source>
</reference>
<accession>A0A9P8PUH6</accession>
<dbReference type="GO" id="GO:0005789">
    <property type="term" value="C:endoplasmic reticulum membrane"/>
    <property type="evidence" value="ECO:0007669"/>
    <property type="project" value="UniProtKB-SubCell"/>
</dbReference>
<evidence type="ECO:0000256" key="2">
    <source>
        <dbReference type="ARBA" id="ARBA00004687"/>
    </source>
</evidence>
<dbReference type="AlphaFoldDB" id="A0A9P8PUH6"/>
<name>A0A9P8PUH6_9ASCO</name>
<dbReference type="OrthoDB" id="17366at2759"/>
<feature type="transmembrane region" description="Helical" evidence="11">
    <location>
        <begin position="125"/>
        <end position="149"/>
    </location>
</feature>
<dbReference type="EMBL" id="JAEUBD010000014">
    <property type="protein sequence ID" value="KAH3678593.1"/>
    <property type="molecule type" value="Genomic_DNA"/>
</dbReference>
<feature type="compositionally biased region" description="Polar residues" evidence="10">
    <location>
        <begin position="12"/>
        <end position="30"/>
    </location>
</feature>
<dbReference type="Proteomes" id="UP000788993">
    <property type="component" value="Unassembled WGS sequence"/>
</dbReference>
<evidence type="ECO:0000256" key="1">
    <source>
        <dbReference type="ARBA" id="ARBA00004477"/>
    </source>
</evidence>
<evidence type="ECO:0000313" key="12">
    <source>
        <dbReference type="EMBL" id="KAH3678593.1"/>
    </source>
</evidence>
<keyword evidence="8 11" id="KW-1133">Transmembrane helix</keyword>
<comment type="caution">
    <text evidence="12">The sequence shown here is derived from an EMBL/GenBank/DDBJ whole genome shotgun (WGS) entry which is preliminary data.</text>
</comment>
<comment type="pathway">
    <text evidence="2">Glycolipid biosynthesis; glycosylphosphatidylinositol-anchor biosynthesis.</text>
</comment>
<evidence type="ECO:0000256" key="8">
    <source>
        <dbReference type="ARBA" id="ARBA00022989"/>
    </source>
</evidence>
<protein>
    <recommendedName>
        <fullName evidence="4">Glycosylphosphatidylinositol anchor biosynthesis protein 11</fullName>
    </recommendedName>
</protein>